<proteinExistence type="predicted"/>
<sequence length="61" mass="7077">MSSPHQKECLDYQMNNSNFCKMICMKRTLCRKYKQAKNGIAQSEKAFNRFNEAVPAASKKE</sequence>
<evidence type="ECO:0000313" key="2">
    <source>
        <dbReference type="Proteomes" id="UP000807769"/>
    </source>
</evidence>
<accession>A0A9P7EDH4</accession>
<organism evidence="1 2">
    <name type="scientific">Suillus subaureus</name>
    <dbReference type="NCBI Taxonomy" id="48587"/>
    <lineage>
        <taxon>Eukaryota</taxon>
        <taxon>Fungi</taxon>
        <taxon>Dikarya</taxon>
        <taxon>Basidiomycota</taxon>
        <taxon>Agaricomycotina</taxon>
        <taxon>Agaricomycetes</taxon>
        <taxon>Agaricomycetidae</taxon>
        <taxon>Boletales</taxon>
        <taxon>Suillineae</taxon>
        <taxon>Suillaceae</taxon>
        <taxon>Suillus</taxon>
    </lineage>
</organism>
<name>A0A9P7EDH4_9AGAM</name>
<dbReference type="AlphaFoldDB" id="A0A9P7EDH4"/>
<reference evidence="1" key="1">
    <citation type="journal article" date="2020" name="New Phytol.">
        <title>Comparative genomics reveals dynamic genome evolution in host specialist ectomycorrhizal fungi.</title>
        <authorList>
            <person name="Lofgren L.A."/>
            <person name="Nguyen N.H."/>
            <person name="Vilgalys R."/>
            <person name="Ruytinx J."/>
            <person name="Liao H.L."/>
            <person name="Branco S."/>
            <person name="Kuo A."/>
            <person name="LaButti K."/>
            <person name="Lipzen A."/>
            <person name="Andreopoulos W."/>
            <person name="Pangilinan J."/>
            <person name="Riley R."/>
            <person name="Hundley H."/>
            <person name="Na H."/>
            <person name="Barry K."/>
            <person name="Grigoriev I.V."/>
            <person name="Stajich J.E."/>
            <person name="Kennedy P.G."/>
        </authorList>
    </citation>
    <scope>NUCLEOTIDE SEQUENCE</scope>
    <source>
        <strain evidence="1">MN1</strain>
    </source>
</reference>
<evidence type="ECO:0000313" key="1">
    <source>
        <dbReference type="EMBL" id="KAG1818585.1"/>
    </source>
</evidence>
<dbReference type="EMBL" id="JABBWG010000011">
    <property type="protein sequence ID" value="KAG1818585.1"/>
    <property type="molecule type" value="Genomic_DNA"/>
</dbReference>
<comment type="caution">
    <text evidence="1">The sequence shown here is derived from an EMBL/GenBank/DDBJ whole genome shotgun (WGS) entry which is preliminary data.</text>
</comment>
<dbReference type="Proteomes" id="UP000807769">
    <property type="component" value="Unassembled WGS sequence"/>
</dbReference>
<dbReference type="RefSeq" id="XP_041194457.1">
    <property type="nucleotide sequence ID" value="XM_041330793.1"/>
</dbReference>
<keyword evidence="2" id="KW-1185">Reference proteome</keyword>
<dbReference type="GeneID" id="64624810"/>
<dbReference type="OrthoDB" id="2691046at2759"/>
<gene>
    <name evidence="1" type="ORF">BJ212DRAFT_1269169</name>
</gene>
<protein>
    <submittedName>
        <fullName evidence="1">Uncharacterized protein</fullName>
    </submittedName>
</protein>